<keyword evidence="3 4" id="KW-0539">Nucleus</keyword>
<dbReference type="InterPro" id="IPR008422">
    <property type="entry name" value="KN_HD"/>
</dbReference>
<protein>
    <recommendedName>
        <fullName evidence="6">Homeobox domain-containing protein</fullName>
    </recommendedName>
</protein>
<feature type="compositionally biased region" description="Basic and acidic residues" evidence="5">
    <location>
        <begin position="193"/>
        <end position="205"/>
    </location>
</feature>
<keyword evidence="8" id="KW-1185">Reference proteome</keyword>
<comment type="subcellular location">
    <subcellularLocation>
        <location evidence="4">Nucleus</location>
    </subcellularLocation>
</comment>
<evidence type="ECO:0000256" key="1">
    <source>
        <dbReference type="ARBA" id="ARBA00023125"/>
    </source>
</evidence>
<gene>
    <name evidence="7" type="ORF">FSP39_005066</name>
</gene>
<evidence type="ECO:0000313" key="7">
    <source>
        <dbReference type="EMBL" id="KAK3089615.1"/>
    </source>
</evidence>
<accession>A0AA88XPX0</accession>
<dbReference type="PROSITE" id="PS50071">
    <property type="entry name" value="HOMEOBOX_2"/>
    <property type="match status" value="2"/>
</dbReference>
<dbReference type="SMART" id="SM00389">
    <property type="entry name" value="HOX"/>
    <property type="match status" value="2"/>
</dbReference>
<evidence type="ECO:0000256" key="2">
    <source>
        <dbReference type="ARBA" id="ARBA00023155"/>
    </source>
</evidence>
<dbReference type="SUPFAM" id="SSF46689">
    <property type="entry name" value="Homeodomain-like"/>
    <property type="match status" value="2"/>
</dbReference>
<dbReference type="GO" id="GO:0005634">
    <property type="term" value="C:nucleus"/>
    <property type="evidence" value="ECO:0007669"/>
    <property type="project" value="UniProtKB-SubCell"/>
</dbReference>
<feature type="domain" description="Homeobox" evidence="6">
    <location>
        <begin position="204"/>
        <end position="267"/>
    </location>
</feature>
<dbReference type="PANTHER" id="PTHR11850">
    <property type="entry name" value="HOMEOBOX PROTEIN TRANSCRIPTION FACTORS"/>
    <property type="match status" value="1"/>
</dbReference>
<feature type="DNA-binding region" description="Homeobox" evidence="4">
    <location>
        <begin position="206"/>
        <end position="268"/>
    </location>
</feature>
<dbReference type="InterPro" id="IPR001356">
    <property type="entry name" value="HD"/>
</dbReference>
<feature type="DNA-binding region" description="Homeobox" evidence="4">
    <location>
        <begin position="294"/>
        <end position="356"/>
    </location>
</feature>
<dbReference type="AlphaFoldDB" id="A0AA88XPX0"/>
<keyword evidence="2 4" id="KW-0371">Homeobox</keyword>
<dbReference type="GO" id="GO:0006355">
    <property type="term" value="P:regulation of DNA-templated transcription"/>
    <property type="evidence" value="ECO:0007669"/>
    <property type="project" value="InterPro"/>
</dbReference>
<dbReference type="Gene3D" id="1.10.10.60">
    <property type="entry name" value="Homeodomain-like"/>
    <property type="match status" value="2"/>
</dbReference>
<comment type="caution">
    <text evidence="7">The sequence shown here is derived from an EMBL/GenBank/DDBJ whole genome shotgun (WGS) entry which is preliminary data.</text>
</comment>
<evidence type="ECO:0000259" key="6">
    <source>
        <dbReference type="PROSITE" id="PS50071"/>
    </source>
</evidence>
<reference evidence="7" key="1">
    <citation type="submission" date="2019-08" db="EMBL/GenBank/DDBJ databases">
        <title>The improved chromosome-level genome for the pearl oyster Pinctada fucata martensii using PacBio sequencing and Hi-C.</title>
        <authorList>
            <person name="Zheng Z."/>
        </authorList>
    </citation>
    <scope>NUCLEOTIDE SEQUENCE</scope>
    <source>
        <strain evidence="7">ZZ-2019</strain>
        <tissue evidence="7">Adductor muscle</tissue>
    </source>
</reference>
<feature type="domain" description="Homeobox" evidence="6">
    <location>
        <begin position="292"/>
        <end position="355"/>
    </location>
</feature>
<keyword evidence="1 4" id="KW-0238">DNA-binding</keyword>
<organism evidence="7 8">
    <name type="scientific">Pinctada imbricata</name>
    <name type="common">Atlantic pearl-oyster</name>
    <name type="synonym">Pinctada martensii</name>
    <dbReference type="NCBI Taxonomy" id="66713"/>
    <lineage>
        <taxon>Eukaryota</taxon>
        <taxon>Metazoa</taxon>
        <taxon>Spiralia</taxon>
        <taxon>Lophotrochozoa</taxon>
        <taxon>Mollusca</taxon>
        <taxon>Bivalvia</taxon>
        <taxon>Autobranchia</taxon>
        <taxon>Pteriomorphia</taxon>
        <taxon>Pterioida</taxon>
        <taxon>Pterioidea</taxon>
        <taxon>Pteriidae</taxon>
        <taxon>Pinctada</taxon>
    </lineage>
</organism>
<name>A0AA88XPX0_PINIB</name>
<dbReference type="CDD" id="cd00086">
    <property type="entry name" value="homeodomain"/>
    <property type="match status" value="2"/>
</dbReference>
<feature type="region of interest" description="Disordered" evidence="5">
    <location>
        <begin position="183"/>
        <end position="211"/>
    </location>
</feature>
<evidence type="ECO:0000256" key="4">
    <source>
        <dbReference type="PROSITE-ProRule" id="PRU00108"/>
    </source>
</evidence>
<proteinExistence type="predicted"/>
<dbReference type="Proteomes" id="UP001186944">
    <property type="component" value="Unassembled WGS sequence"/>
</dbReference>
<evidence type="ECO:0000256" key="5">
    <source>
        <dbReference type="SAM" id="MobiDB-lite"/>
    </source>
</evidence>
<dbReference type="EMBL" id="VSWD01000010">
    <property type="protein sequence ID" value="KAK3089615.1"/>
    <property type="molecule type" value="Genomic_DNA"/>
</dbReference>
<sequence>MNLIVKCERELETMTLHEGLKNVSRTYQTENENFSVQEFDTNSGFQNNKRNNKANVARQLDFLSDQHKKTKYHSDDFNEEYASAASSPECLEVDMSHDSLNDKDDSVATDQVDVNLCDSGVCEDDSSSIISDTVSDPQCCREDNSSMTVENSYNSNDMETWDEDSVTECEVDKENAYITTCSSKRSLSDEGDAQNKRQKKEEITRVRGRSRQLTSHQTDVLSNWYKIHIRYPYPSDLEVKQLSEVTGLKQQQVKKWMANKRVRNFNTLSISGNQHPIKFKFKGNRENDAVKNTVKPNYQQLNPESRKILNEWYNDHSDHPYPDNNAKQTLAEKAGISEEQVKSWFANKRSRAQNTKRQVPNYFIKKFPEYASHVHMVSVGRELARKARRQNTEALNAIPGVYQY</sequence>
<evidence type="ECO:0000313" key="8">
    <source>
        <dbReference type="Proteomes" id="UP001186944"/>
    </source>
</evidence>
<dbReference type="GO" id="GO:0003677">
    <property type="term" value="F:DNA binding"/>
    <property type="evidence" value="ECO:0007669"/>
    <property type="project" value="UniProtKB-UniRule"/>
</dbReference>
<evidence type="ECO:0000256" key="3">
    <source>
        <dbReference type="ARBA" id="ARBA00023242"/>
    </source>
</evidence>
<dbReference type="Pfam" id="PF05920">
    <property type="entry name" value="Homeobox_KN"/>
    <property type="match status" value="2"/>
</dbReference>
<dbReference type="InterPro" id="IPR050224">
    <property type="entry name" value="TALE_homeobox"/>
</dbReference>
<dbReference type="InterPro" id="IPR009057">
    <property type="entry name" value="Homeodomain-like_sf"/>
</dbReference>